<accession>A0A6A3NB96</accession>
<protein>
    <submittedName>
        <fullName evidence="3">Uncharacterized protein</fullName>
    </submittedName>
</protein>
<sequence length="232" mass="25140">MVSPMDWVAVDRGMLSRLLYPNPVCLLSVRSKDGGARSLMTITWLTAINNQGGFICSMNATRHTTKFMNQSGAVFVLNVPVRGMEELVLAIGGSTGADMDKFDQLNVAVCAPGGGELQPTESATSTSDDQVETKKRKLSKKELARQEIASAAAQGIALRDCFAHLLCRVETVTEDDGHLLLRCSQLAGWTRRAYWDGRNFIPQEGTDAEPYLTFLGSKVFGYVLAGGGSEQT</sequence>
<dbReference type="SUPFAM" id="SSF50475">
    <property type="entry name" value="FMN-binding split barrel"/>
    <property type="match status" value="1"/>
</dbReference>
<proteinExistence type="predicted"/>
<dbReference type="EMBL" id="QXFV01001045">
    <property type="protein sequence ID" value="KAE9016970.1"/>
    <property type="molecule type" value="Genomic_DNA"/>
</dbReference>
<comment type="caution">
    <text evidence="3">The sequence shown here is derived from an EMBL/GenBank/DDBJ whole genome shotgun (WGS) entry which is preliminary data.</text>
</comment>
<evidence type="ECO:0000313" key="5">
    <source>
        <dbReference type="Proteomes" id="UP000435112"/>
    </source>
</evidence>
<organism evidence="3 5">
    <name type="scientific">Phytophthora rubi</name>
    <dbReference type="NCBI Taxonomy" id="129364"/>
    <lineage>
        <taxon>Eukaryota</taxon>
        <taxon>Sar</taxon>
        <taxon>Stramenopiles</taxon>
        <taxon>Oomycota</taxon>
        <taxon>Peronosporomycetes</taxon>
        <taxon>Peronosporales</taxon>
        <taxon>Peronosporaceae</taxon>
        <taxon>Phytophthora</taxon>
    </lineage>
</organism>
<dbReference type="Gene3D" id="2.30.110.10">
    <property type="entry name" value="Electron Transport, Fmn-binding Protein, Chain A"/>
    <property type="match status" value="1"/>
</dbReference>
<evidence type="ECO:0000313" key="4">
    <source>
        <dbReference type="Proteomes" id="UP000429607"/>
    </source>
</evidence>
<feature type="region of interest" description="Disordered" evidence="1">
    <location>
        <begin position="116"/>
        <end position="137"/>
    </location>
</feature>
<dbReference type="Proteomes" id="UP000435112">
    <property type="component" value="Unassembled WGS sequence"/>
</dbReference>
<feature type="compositionally biased region" description="Polar residues" evidence="1">
    <location>
        <begin position="119"/>
        <end position="128"/>
    </location>
</feature>
<name>A0A6A3NB96_9STRA</name>
<evidence type="ECO:0000256" key="1">
    <source>
        <dbReference type="SAM" id="MobiDB-lite"/>
    </source>
</evidence>
<dbReference type="InterPro" id="IPR012349">
    <property type="entry name" value="Split_barrel_FMN-bd"/>
</dbReference>
<gene>
    <name evidence="2" type="ORF">PR001_g14524</name>
    <name evidence="3" type="ORF">PR002_g3747</name>
</gene>
<dbReference type="OrthoDB" id="2145000at2759"/>
<evidence type="ECO:0000313" key="2">
    <source>
        <dbReference type="EMBL" id="KAE9016970.1"/>
    </source>
</evidence>
<dbReference type="EMBL" id="QXFU01000140">
    <property type="protein sequence ID" value="KAE9042711.1"/>
    <property type="molecule type" value="Genomic_DNA"/>
</dbReference>
<dbReference type="InterPro" id="IPR053310">
    <property type="entry name" value="Flavoredoxin-like"/>
</dbReference>
<evidence type="ECO:0000313" key="3">
    <source>
        <dbReference type="EMBL" id="KAE9042711.1"/>
    </source>
</evidence>
<dbReference type="PANTHER" id="PTHR43241:SF1">
    <property type="entry name" value="FLAVIN REDUCTASE LIKE DOMAIN-CONTAINING PROTEIN"/>
    <property type="match status" value="1"/>
</dbReference>
<dbReference type="Proteomes" id="UP000429607">
    <property type="component" value="Unassembled WGS sequence"/>
</dbReference>
<dbReference type="PANTHER" id="PTHR43241">
    <property type="entry name" value="FLAVIN REDUCTASE DOMAIN PROTEIN"/>
    <property type="match status" value="1"/>
</dbReference>
<dbReference type="AlphaFoldDB" id="A0A6A3NB96"/>
<reference evidence="4 5" key="1">
    <citation type="submission" date="2018-09" db="EMBL/GenBank/DDBJ databases">
        <title>Genomic investigation of the strawberry pathogen Phytophthora fragariae indicates pathogenicity is determined by transcriptional variation in three key races.</title>
        <authorList>
            <person name="Adams T.M."/>
            <person name="Armitage A.D."/>
            <person name="Sobczyk M.K."/>
            <person name="Bates H.J."/>
            <person name="Dunwell J.M."/>
            <person name="Nellist C.F."/>
            <person name="Harrison R.J."/>
        </authorList>
    </citation>
    <scope>NUCLEOTIDE SEQUENCE [LARGE SCALE GENOMIC DNA]</scope>
    <source>
        <strain evidence="2 4">SCRP249</strain>
        <strain evidence="3 5">SCRP324</strain>
    </source>
</reference>